<gene>
    <name evidence="2" type="ORF">AMTR_s00054p00042420</name>
</gene>
<name>U5D7C7_AMBTC</name>
<keyword evidence="3" id="KW-1185">Reference proteome</keyword>
<reference evidence="3" key="1">
    <citation type="journal article" date="2013" name="Science">
        <title>The Amborella genome and the evolution of flowering plants.</title>
        <authorList>
            <consortium name="Amborella Genome Project"/>
        </authorList>
    </citation>
    <scope>NUCLEOTIDE SEQUENCE [LARGE SCALE GENOMIC DNA]</scope>
</reference>
<dbReference type="HOGENOM" id="CLU_1919899_0_0_1"/>
<dbReference type="EMBL" id="KI392271">
    <property type="protein sequence ID" value="ERN18125.1"/>
    <property type="molecule type" value="Genomic_DNA"/>
</dbReference>
<proteinExistence type="predicted"/>
<evidence type="ECO:0000313" key="2">
    <source>
        <dbReference type="EMBL" id="ERN18125.1"/>
    </source>
</evidence>
<dbReference type="Gramene" id="ERN18125">
    <property type="protein sequence ID" value="ERN18125"/>
    <property type="gene ID" value="AMTR_s00054p00042420"/>
</dbReference>
<organism evidence="2 3">
    <name type="scientific">Amborella trichopoda</name>
    <dbReference type="NCBI Taxonomy" id="13333"/>
    <lineage>
        <taxon>Eukaryota</taxon>
        <taxon>Viridiplantae</taxon>
        <taxon>Streptophyta</taxon>
        <taxon>Embryophyta</taxon>
        <taxon>Tracheophyta</taxon>
        <taxon>Spermatophyta</taxon>
        <taxon>Magnoliopsida</taxon>
        <taxon>Amborellales</taxon>
        <taxon>Amborellaceae</taxon>
        <taxon>Amborella</taxon>
    </lineage>
</organism>
<accession>U5D7C7</accession>
<dbReference type="AlphaFoldDB" id="U5D7C7"/>
<evidence type="ECO:0000313" key="3">
    <source>
        <dbReference type="Proteomes" id="UP000017836"/>
    </source>
</evidence>
<protein>
    <submittedName>
        <fullName evidence="2">Uncharacterized protein</fullName>
    </submittedName>
</protein>
<feature type="region of interest" description="Disordered" evidence="1">
    <location>
        <begin position="91"/>
        <end position="132"/>
    </location>
</feature>
<feature type="compositionally biased region" description="Low complexity" evidence="1">
    <location>
        <begin position="91"/>
        <end position="108"/>
    </location>
</feature>
<sequence>METLFSQLSEIAKDMREKNLDPSKVCTLVPTFHEQAKACFQAMDEVFAKSQANPQQVQWQMNTIKTAPGNELVALASAAGAALARAEQLAETLKSSSTSTTPQQQQQQHPIAAIKKMSMKRPPALARRSASQ</sequence>
<evidence type="ECO:0000256" key="1">
    <source>
        <dbReference type="SAM" id="MobiDB-lite"/>
    </source>
</evidence>
<dbReference type="Proteomes" id="UP000017836">
    <property type="component" value="Unassembled WGS sequence"/>
</dbReference>